<reference evidence="1" key="1">
    <citation type="submission" date="2019-10" db="EMBL/GenBank/DDBJ databases">
        <title>Lactobacillus agilis SY212 Whole Genome Sequencing Project.</title>
        <authorList>
            <person name="Suzuki S."/>
            <person name="Endo A."/>
            <person name="Maeno S."/>
            <person name="Shiwa Y."/>
            <person name="Matsutani M."/>
            <person name="Kajikawa A."/>
        </authorList>
    </citation>
    <scope>NUCLEOTIDE SEQUENCE</scope>
    <source>
        <strain evidence="1">SY212</strain>
    </source>
</reference>
<dbReference type="Proteomes" id="UP000494265">
    <property type="component" value="Unassembled WGS sequence"/>
</dbReference>
<dbReference type="RefSeq" id="WP_172584169.1">
    <property type="nucleotide sequence ID" value="NZ_BLAM01000054.1"/>
</dbReference>
<dbReference type="AlphaFoldDB" id="A0A6F9XJ94"/>
<accession>A0A6F9XJ94</accession>
<organism evidence="1">
    <name type="scientific">Ligilactobacillus agilis</name>
    <dbReference type="NCBI Taxonomy" id="1601"/>
    <lineage>
        <taxon>Bacteria</taxon>
        <taxon>Bacillati</taxon>
        <taxon>Bacillota</taxon>
        <taxon>Bacilli</taxon>
        <taxon>Lactobacillales</taxon>
        <taxon>Lactobacillaceae</taxon>
        <taxon>Ligilactobacillus</taxon>
    </lineage>
</organism>
<evidence type="ECO:0000313" key="1">
    <source>
        <dbReference type="EMBL" id="GET05316.1"/>
    </source>
</evidence>
<protein>
    <submittedName>
        <fullName evidence="1">Uncharacterized protein</fullName>
    </submittedName>
</protein>
<gene>
    <name evidence="1" type="ORF">SY212_03460</name>
</gene>
<sequence length="116" mass="13033">MFFSKVGKSSVKITSDGVEAKIQAKSKHGNINQTITSGNGNTQIVNCGKESSSYNQLEFLKVELRYLDGVQDMTTYVRRTELSSRDANNWIGIYDKNGTTLGTVNLRLVRYIKYLD</sequence>
<dbReference type="EMBL" id="BLAM01000054">
    <property type="protein sequence ID" value="GET05316.1"/>
    <property type="molecule type" value="Genomic_DNA"/>
</dbReference>
<comment type="caution">
    <text evidence="1">The sequence shown here is derived from an EMBL/GenBank/DDBJ whole genome shotgun (WGS) entry which is preliminary data.</text>
</comment>
<proteinExistence type="predicted"/>
<name>A0A6F9XJ94_9LACO</name>